<keyword evidence="3" id="KW-0677">Repeat</keyword>
<dbReference type="SMART" id="SM00369">
    <property type="entry name" value="LRR_TYP"/>
    <property type="match status" value="4"/>
</dbReference>
<evidence type="ECO:0000256" key="2">
    <source>
        <dbReference type="ARBA" id="ARBA00022614"/>
    </source>
</evidence>
<accession>A0AAR5QCI6</accession>
<evidence type="ECO:0000256" key="5">
    <source>
        <dbReference type="SAM" id="MobiDB-lite"/>
    </source>
</evidence>
<feature type="compositionally biased region" description="Polar residues" evidence="5">
    <location>
        <begin position="610"/>
        <end position="620"/>
    </location>
</feature>
<evidence type="ECO:0000256" key="3">
    <source>
        <dbReference type="ARBA" id="ARBA00022737"/>
    </source>
</evidence>
<dbReference type="EnsemblMetazoa" id="XM_019915379.1">
    <property type="protein sequence ID" value="XP_019770938.1"/>
    <property type="gene ID" value="LOC109544953"/>
</dbReference>
<dbReference type="InterPro" id="IPR050576">
    <property type="entry name" value="Cilia_flagella_integrity"/>
</dbReference>
<dbReference type="AlphaFoldDB" id="A0AAR5QCI6"/>
<dbReference type="SMART" id="SM00365">
    <property type="entry name" value="LRR_SD22"/>
    <property type="match status" value="6"/>
</dbReference>
<name>A0AAR5QCI6_DENPD</name>
<feature type="compositionally biased region" description="Polar residues" evidence="5">
    <location>
        <begin position="559"/>
        <end position="570"/>
    </location>
</feature>
<proteinExistence type="predicted"/>
<sequence length="917" mass="101680">MPTSSTAATNEKKKGVRLLPQKTSDATAPSSKNNSDKQLLKIAPALPLNSRRPLYVRSHSTLNAASISKAQENPVYDCIALQAGPDGVLCVSRTQNEKEKQPDRISLDRRGLTHIPVIEGESRLRLLSLQHNLIINLETLTKQKFPTLVFLDVYDNQLEQIHCLEVLENLRVLLMGKNRIKRIEGLECLKRLEVLDLHGNQILQIVGLTSLSELKVLNLAGNQIRIVGGKDLQGLDSLQELNLKRNRLRKLLGCGELYCLTKLFVSNNDLQSVEDISSIAKSPNIKEISIDGNPVFLSGDCVSFLVSYLSHLVKLNNMLITDQVRKAAMAWRRNKENTNAAFMDLTSETSLNYRREEVISNARTNWELLRSQTKCLANTVTTVDKSMKNLKPGSDFVLTSLTNPNIKPPLKPSPQKSKSFIKLSSKVPLLPNKKLHVVRTMSQDTETSQNTSSGASNELLKLPPILVPIISKLEKQSEAYKDHGLLKRSCSLSSLGPNIDSSSSMASGSEIAQSSSSSSETSESDSEQEDIISKEPTLLGGAIKQISVALSDRDLSFSGETQKASNSTPEDTSSNLSGSTNTNSTSIISVVSSESEKDSTKSNSTTTSGRNVKSAVSNRTLPVKGNSRAATAKAKKGSSVSPVVPKDREQGGDYLIEICGRHLNVYGQGALRFIDKPWNIAKAHDVTTIKFNYVNFNSIVGFLNKIKNRFPNADHYVFKETNILCLGQLNAISEVQGLSSVTIDSEGNPIANKEWYSYAVYRLAHWGLKTINEKMITEEDIRKANEEFQSLSDLVLWSLPSALLQPLLVRLRIDVNHGVTEQNAKKWLMRADPALRSVVSKEALQWKKGSVSQDDLALRQKARQHICGLLEEMTNAMNKLKILDQDWPQIMHDFTQNTLLDYSQLDLYVKQKIQELK</sequence>
<evidence type="ECO:0000313" key="6">
    <source>
        <dbReference type="EnsemblMetazoa" id="XP_019770938.1"/>
    </source>
</evidence>
<dbReference type="InterPro" id="IPR025875">
    <property type="entry name" value="Leu-rich_rpt_4"/>
</dbReference>
<evidence type="ECO:0000256" key="1">
    <source>
        <dbReference type="ARBA" id="ARBA00003843"/>
    </source>
</evidence>
<dbReference type="RefSeq" id="XP_048523204.1">
    <property type="nucleotide sequence ID" value="XM_048667247.1"/>
</dbReference>
<dbReference type="PROSITE" id="PS51450">
    <property type="entry name" value="LRR"/>
    <property type="match status" value="3"/>
</dbReference>
<feature type="region of interest" description="Disordered" evidence="5">
    <location>
        <begin position="559"/>
        <end position="646"/>
    </location>
</feature>
<dbReference type="KEGG" id="dpa:109544953"/>
<feature type="compositionally biased region" description="Low complexity" evidence="5">
    <location>
        <begin position="499"/>
        <end position="521"/>
    </location>
</feature>
<protein>
    <recommendedName>
        <fullName evidence="4">Dynein axonemal assembly factor 1 homolog</fullName>
    </recommendedName>
</protein>
<dbReference type="Gene3D" id="3.80.10.10">
    <property type="entry name" value="Ribonuclease Inhibitor"/>
    <property type="match status" value="2"/>
</dbReference>
<keyword evidence="2" id="KW-0433">Leucine-rich repeat</keyword>
<organism evidence="6 7">
    <name type="scientific">Dendroctonus ponderosae</name>
    <name type="common">Mountain pine beetle</name>
    <dbReference type="NCBI Taxonomy" id="77166"/>
    <lineage>
        <taxon>Eukaryota</taxon>
        <taxon>Metazoa</taxon>
        <taxon>Ecdysozoa</taxon>
        <taxon>Arthropoda</taxon>
        <taxon>Hexapoda</taxon>
        <taxon>Insecta</taxon>
        <taxon>Pterygota</taxon>
        <taxon>Neoptera</taxon>
        <taxon>Endopterygota</taxon>
        <taxon>Coleoptera</taxon>
        <taxon>Polyphaga</taxon>
        <taxon>Cucujiformia</taxon>
        <taxon>Curculionidae</taxon>
        <taxon>Scolytinae</taxon>
        <taxon>Dendroctonus</taxon>
    </lineage>
</organism>
<dbReference type="Pfam" id="PF13855">
    <property type="entry name" value="LRR_8"/>
    <property type="match status" value="1"/>
</dbReference>
<dbReference type="InterPro" id="IPR001611">
    <property type="entry name" value="Leu-rich_rpt"/>
</dbReference>
<comment type="function">
    <text evidence="1">Cilium-specific protein required for cilia structures.</text>
</comment>
<evidence type="ECO:0000256" key="4">
    <source>
        <dbReference type="ARBA" id="ARBA00024433"/>
    </source>
</evidence>
<reference evidence="6" key="2">
    <citation type="submission" date="2024-08" db="UniProtKB">
        <authorList>
            <consortium name="EnsemblMetazoa"/>
        </authorList>
    </citation>
    <scope>IDENTIFICATION</scope>
</reference>
<dbReference type="SUPFAM" id="SSF52075">
    <property type="entry name" value="Outer arm dynein light chain 1"/>
    <property type="match status" value="1"/>
</dbReference>
<dbReference type="InterPro" id="IPR003591">
    <property type="entry name" value="Leu-rich_rpt_typical-subtyp"/>
</dbReference>
<feature type="region of interest" description="Disordered" evidence="5">
    <location>
        <begin position="497"/>
        <end position="537"/>
    </location>
</feature>
<evidence type="ECO:0000313" key="7">
    <source>
        <dbReference type="Proteomes" id="UP000019118"/>
    </source>
</evidence>
<dbReference type="Proteomes" id="UP000019118">
    <property type="component" value="Unassembled WGS sequence"/>
</dbReference>
<keyword evidence="7" id="KW-1185">Reference proteome</keyword>
<dbReference type="PANTHER" id="PTHR45973:SF8">
    <property type="entry name" value="LEUCINE-RICH REPEAT-CONTAINING PROTEIN 49"/>
    <property type="match status" value="1"/>
</dbReference>
<feature type="compositionally biased region" description="Polar residues" evidence="5">
    <location>
        <begin position="21"/>
        <end position="33"/>
    </location>
</feature>
<reference evidence="7" key="1">
    <citation type="journal article" date="2013" name="Genome Biol.">
        <title>Draft genome of the mountain pine beetle, Dendroctonus ponderosae Hopkins, a major forest pest.</title>
        <authorList>
            <person name="Keeling C.I."/>
            <person name="Yuen M.M."/>
            <person name="Liao N.Y."/>
            <person name="Docking T.R."/>
            <person name="Chan S.K."/>
            <person name="Taylor G.A."/>
            <person name="Palmquist D.L."/>
            <person name="Jackman S.D."/>
            <person name="Nguyen A."/>
            <person name="Li M."/>
            <person name="Henderson H."/>
            <person name="Janes J.K."/>
            <person name="Zhao Y."/>
            <person name="Pandoh P."/>
            <person name="Moore R."/>
            <person name="Sperling F.A."/>
            <person name="Huber D.P."/>
            <person name="Birol I."/>
            <person name="Jones S.J."/>
            <person name="Bohlmann J."/>
        </authorList>
    </citation>
    <scope>NUCLEOTIDE SEQUENCE</scope>
</reference>
<dbReference type="GeneID" id="109544953"/>
<dbReference type="Pfam" id="PF12799">
    <property type="entry name" value="LRR_4"/>
    <property type="match status" value="1"/>
</dbReference>
<dbReference type="PANTHER" id="PTHR45973">
    <property type="entry name" value="PROTEIN PHOSPHATASE 1 REGULATORY SUBUNIT SDS22-RELATED"/>
    <property type="match status" value="1"/>
</dbReference>
<feature type="compositionally biased region" description="Low complexity" evidence="5">
    <location>
        <begin position="571"/>
        <end position="593"/>
    </location>
</feature>
<dbReference type="InterPro" id="IPR032675">
    <property type="entry name" value="LRR_dom_sf"/>
</dbReference>
<feature type="region of interest" description="Disordered" evidence="5">
    <location>
        <begin position="1"/>
        <end position="38"/>
    </location>
</feature>